<proteinExistence type="predicted"/>
<dbReference type="AlphaFoldDB" id="A0A0F9S0V0"/>
<protein>
    <submittedName>
        <fullName evidence="1">Uncharacterized protein</fullName>
    </submittedName>
</protein>
<accession>A0A0F9S0V0</accession>
<sequence length="38" mass="4585">METDKRQYKKRHCKCGNLLVSIREVTEEKCDHCLTFNK</sequence>
<comment type="caution">
    <text evidence="1">The sequence shown here is derived from an EMBL/GenBank/DDBJ whole genome shotgun (WGS) entry which is preliminary data.</text>
</comment>
<reference evidence="1" key="1">
    <citation type="journal article" date="2015" name="Nature">
        <title>Complex archaea that bridge the gap between prokaryotes and eukaryotes.</title>
        <authorList>
            <person name="Spang A."/>
            <person name="Saw J.H."/>
            <person name="Jorgensen S.L."/>
            <person name="Zaremba-Niedzwiedzka K."/>
            <person name="Martijn J."/>
            <person name="Lind A.E."/>
            <person name="van Eijk R."/>
            <person name="Schleper C."/>
            <person name="Guy L."/>
            <person name="Ettema T.J."/>
        </authorList>
    </citation>
    <scope>NUCLEOTIDE SEQUENCE</scope>
</reference>
<gene>
    <name evidence="1" type="ORF">LCGC14_0909590</name>
</gene>
<organism evidence="1">
    <name type="scientific">marine sediment metagenome</name>
    <dbReference type="NCBI Taxonomy" id="412755"/>
    <lineage>
        <taxon>unclassified sequences</taxon>
        <taxon>metagenomes</taxon>
        <taxon>ecological metagenomes</taxon>
    </lineage>
</organism>
<name>A0A0F9S0V0_9ZZZZ</name>
<evidence type="ECO:0000313" key="1">
    <source>
        <dbReference type="EMBL" id="KKN22988.1"/>
    </source>
</evidence>
<dbReference type="EMBL" id="LAZR01003013">
    <property type="protein sequence ID" value="KKN22988.1"/>
    <property type="molecule type" value="Genomic_DNA"/>
</dbReference>